<dbReference type="InterPro" id="IPR000811">
    <property type="entry name" value="Glyco_trans_35"/>
</dbReference>
<dbReference type="PIRSF" id="PIRSF000460">
    <property type="entry name" value="Pprylas_GlgP"/>
    <property type="match status" value="1"/>
</dbReference>
<comment type="similarity">
    <text evidence="2">Belongs to the glycogen phosphorylase family.</text>
</comment>
<evidence type="ECO:0000256" key="2">
    <source>
        <dbReference type="ARBA" id="ARBA00006047"/>
    </source>
</evidence>
<keyword evidence="3" id="KW-0021">Allosteric enzyme</keyword>
<dbReference type="GO" id="GO:0005975">
    <property type="term" value="P:carbohydrate metabolic process"/>
    <property type="evidence" value="ECO:0007669"/>
    <property type="project" value="InterPro"/>
</dbReference>
<reference evidence="6" key="1">
    <citation type="submission" date="2021-01" db="EMBL/GenBank/DDBJ databases">
        <title>Genomic Encyclopedia of Type Strains, Phase IV (KMG-IV): sequencing the most valuable type-strain genomes for metagenomic binning, comparative biology and taxonomic classification.</title>
        <authorList>
            <person name="Goeker M."/>
        </authorList>
    </citation>
    <scope>NUCLEOTIDE SEQUENCE</scope>
    <source>
        <strain evidence="6">DSM 23230</strain>
    </source>
</reference>
<evidence type="ECO:0000259" key="5">
    <source>
        <dbReference type="Pfam" id="PF11897"/>
    </source>
</evidence>
<dbReference type="InterPro" id="IPR011834">
    <property type="entry name" value="Agluc_phsphrylas"/>
</dbReference>
<dbReference type="SUPFAM" id="SSF53756">
    <property type="entry name" value="UDP-Glycosyltransferase/glycogen phosphorylase"/>
    <property type="match status" value="1"/>
</dbReference>
<dbReference type="Pfam" id="PF00343">
    <property type="entry name" value="Phosphorylase"/>
    <property type="match status" value="2"/>
</dbReference>
<dbReference type="AlphaFoldDB" id="A0A939BMH7"/>
<dbReference type="GO" id="GO:0008184">
    <property type="term" value="F:glycogen phosphorylase activity"/>
    <property type="evidence" value="ECO:0007669"/>
    <property type="project" value="InterPro"/>
</dbReference>
<dbReference type="Pfam" id="PF11897">
    <property type="entry name" value="DUF3417"/>
    <property type="match status" value="1"/>
</dbReference>
<proteinExistence type="inferred from homology"/>
<feature type="modified residue" description="N6-(pyridoxal phosphate)lysine" evidence="4">
    <location>
        <position position="604"/>
    </location>
</feature>
<dbReference type="InterPro" id="IPR052182">
    <property type="entry name" value="Glycogen/Maltodextrin_Phosph"/>
</dbReference>
<evidence type="ECO:0000313" key="6">
    <source>
        <dbReference type="EMBL" id="MBM7556505.1"/>
    </source>
</evidence>
<dbReference type="Proteomes" id="UP000774000">
    <property type="component" value="Unassembled WGS sequence"/>
</dbReference>
<keyword evidence="6" id="KW-0328">Glycosyltransferase</keyword>
<dbReference type="PANTHER" id="PTHR42655">
    <property type="entry name" value="GLYCOGEN PHOSPHORYLASE"/>
    <property type="match status" value="1"/>
</dbReference>
<feature type="domain" description="DUF3417" evidence="5">
    <location>
        <begin position="13"/>
        <end position="122"/>
    </location>
</feature>
<evidence type="ECO:0000256" key="1">
    <source>
        <dbReference type="ARBA" id="ARBA00001275"/>
    </source>
</evidence>
<protein>
    <submittedName>
        <fullName evidence="6">Starch phosphorylase</fullName>
        <ecNumber evidence="6">2.4.1.1</ecNumber>
    </submittedName>
</protein>
<dbReference type="NCBIfam" id="TIGR02094">
    <property type="entry name" value="more_P_ylases"/>
    <property type="match status" value="1"/>
</dbReference>
<organism evidence="6 7">
    <name type="scientific">Halanaerobacter jeridensis</name>
    <dbReference type="NCBI Taxonomy" id="706427"/>
    <lineage>
        <taxon>Bacteria</taxon>
        <taxon>Bacillati</taxon>
        <taxon>Bacillota</taxon>
        <taxon>Clostridia</taxon>
        <taxon>Halanaerobiales</taxon>
        <taxon>Halobacteroidaceae</taxon>
        <taxon>Halanaerobacter</taxon>
    </lineage>
</organism>
<dbReference type="RefSeq" id="WP_204701277.1">
    <property type="nucleotide sequence ID" value="NZ_JAFBDQ010000005.1"/>
</dbReference>
<evidence type="ECO:0000256" key="4">
    <source>
        <dbReference type="PIRSR" id="PIRSR000460-1"/>
    </source>
</evidence>
<dbReference type="EMBL" id="JAFBDQ010000005">
    <property type="protein sequence ID" value="MBM7556505.1"/>
    <property type="molecule type" value="Genomic_DNA"/>
</dbReference>
<keyword evidence="4" id="KW-0663">Pyridoxal phosphate</keyword>
<dbReference type="PANTHER" id="PTHR42655:SF1">
    <property type="entry name" value="GLYCOGEN PHOSPHORYLASE"/>
    <property type="match status" value="1"/>
</dbReference>
<comment type="catalytic activity">
    <reaction evidence="1">
        <text>[(1-&gt;4)-alpha-D-glucosyl](n) + phosphate = [(1-&gt;4)-alpha-D-glucosyl](n-1) + alpha-D-glucose 1-phosphate</text>
        <dbReference type="Rhea" id="RHEA:41732"/>
        <dbReference type="Rhea" id="RHEA-COMP:9584"/>
        <dbReference type="Rhea" id="RHEA-COMP:9586"/>
        <dbReference type="ChEBI" id="CHEBI:15444"/>
        <dbReference type="ChEBI" id="CHEBI:43474"/>
        <dbReference type="ChEBI" id="CHEBI:58601"/>
        <dbReference type="EC" id="2.4.1.1"/>
    </reaction>
</comment>
<gene>
    <name evidence="6" type="ORF">JOC47_001348</name>
</gene>
<keyword evidence="7" id="KW-1185">Reference proteome</keyword>
<sequence length="847" mass="97868">MENFGKLSVYPELPEEISGLEKLAQNLWWCWNYKAEELFEIIDAELWEDNKNPIIFLSKVSHKRLLEVVENEEFMKQYQNVMNQFNEYLAEENTWFDQNFSGIGDDQVIAYFSAEFGFHESLPIYSGGLGVLAGDHCKSASDLGLPFVGVGLFYEYGYFKQRINKEGWQKALYPELDTDDLPLETVTDEAGNELKIEVKLADRMIKVKVWKVEVGRVKVYLLDTNVPENSEQDKQLTSRLYGGGDETRIAQEIVLGVGGTRALYELGYEPVVWHMNEGHSVYLGLERIKDLMDDFNLDFNEALETVAANSVFTTHTPVPAGNETFPLELKERYFSDYWKSIGLTKEEFMELGYVHEEDSDEFCLTVLALRLAQFSNGVSELHGEVSSEMWEDIWPDVPKEENPIDYITNGIHTLTWLAPEWEEVLDDYLGDGWRNNIEDEEMWQSVENIPEEEFWQVHKDLKGQLIDHIRDRDLERRKRYSNVRLANSDLLDKDTLTIGFARRFATYKRANLIFRDLERLRKICNQEGKEVQLIFAGKAHPADVPGQELIKEIHDISQREAFKDKVIILEDYDMNLARYLVRGVDVWLNNPRRPLEASGTSGQKVSANGGLNFSVLDGWWVEGYNGYNGWAIGYEAEYDDRYKQDEIDSESLYEILEDEIVPLYYDHDNENGIPVEWVKRMKNAMKTTAPVYSTDRMVQEYTQNLYMPAYERGKEVQNNDFAKAKELAAWKDKVRSNWNQVKISSQSKGDQGEFAVQEKLNVGAKVDLGNLAPEDVTVELYLVSNVDEVPEAEIIPMDLDENVRGNIYSYSMAVKLEESGDYEYTFRVVPNDDDLSTKHELGLIEWI</sequence>
<evidence type="ECO:0000256" key="3">
    <source>
        <dbReference type="ARBA" id="ARBA00022533"/>
    </source>
</evidence>
<name>A0A939BMH7_9FIRM</name>
<dbReference type="Gene3D" id="3.40.50.2000">
    <property type="entry name" value="Glycogen Phosphorylase B"/>
    <property type="match status" value="3"/>
</dbReference>
<comment type="caution">
    <text evidence="6">The sequence shown here is derived from an EMBL/GenBank/DDBJ whole genome shotgun (WGS) entry which is preliminary data.</text>
</comment>
<evidence type="ECO:0000313" key="7">
    <source>
        <dbReference type="Proteomes" id="UP000774000"/>
    </source>
</evidence>
<accession>A0A939BMH7</accession>
<dbReference type="InterPro" id="IPR024517">
    <property type="entry name" value="Glycogen_phosphorylase_DUF3417"/>
</dbReference>
<dbReference type="GO" id="GO:0030170">
    <property type="term" value="F:pyridoxal phosphate binding"/>
    <property type="evidence" value="ECO:0007669"/>
    <property type="project" value="InterPro"/>
</dbReference>
<dbReference type="EC" id="2.4.1.1" evidence="6"/>
<keyword evidence="6" id="KW-0808">Transferase</keyword>